<dbReference type="HOGENOM" id="CLU_033924_2_0_1"/>
<dbReference type="InterPro" id="IPR051288">
    <property type="entry name" value="Serum_paraoxonase/arylesterase"/>
</dbReference>
<keyword evidence="8" id="KW-1133">Transmembrane helix</keyword>
<evidence type="ECO:0008006" key="11">
    <source>
        <dbReference type="Google" id="ProtNLM"/>
    </source>
</evidence>
<feature type="binding site" evidence="6">
    <location>
        <position position="282"/>
    </location>
    <ligand>
        <name>Ca(2+)</name>
        <dbReference type="ChEBI" id="CHEBI:29108"/>
        <label>1</label>
        <note>catalytic</note>
    </ligand>
</feature>
<comment type="PTM">
    <text evidence="7">Glycosylated.</text>
</comment>
<keyword evidence="3" id="KW-1015">Disulfide bond</keyword>
<comment type="caution">
    <text evidence="9">The sequence shown here is derived from an EMBL/GenBank/DDBJ whole genome shotgun (WGS) entry which is preliminary data.</text>
</comment>
<name>A0A015JH85_RHIIW</name>
<evidence type="ECO:0000256" key="8">
    <source>
        <dbReference type="SAM" id="Phobius"/>
    </source>
</evidence>
<sequence length="383" mass="44288">MFRSIIILITIFVIIIAVSYNWLYEFYTVLGYNRPNIKPYENGKCRIIRGVEACEDIHIHHRTGYAFMTCGNEIKRTKGYWPPLSTYNSNIQTKDTPYIYDINNDKLIPLVLKNFPLEEDFATHGLGIYEDPENENKLYLFFVNHKRSGSCFEIFEHTLHTNELIHLETIQHKLINTPNDVVPVSRHEFYFTNDHYNNNPTYKHLEHILPLSWANVVFHSSITNETKIVAEMRLPNGITSNLDNSLIYVATTFGYVLVYERNKYNNELELKDKIFTGYATDNLSVDEETGEIYCAIFPKPYMVVAAHGKELGYAPFVPTGILKISNNTERDNEKYSLKPIFEDDGSLFQLTTIAAVDRKRNTLLLGSFRSKGIVRCNSLEPLI</sequence>
<evidence type="ECO:0000256" key="1">
    <source>
        <dbReference type="ARBA" id="ARBA00008595"/>
    </source>
</evidence>
<feature type="binding site" evidence="6">
    <location>
        <position position="179"/>
    </location>
    <ligand>
        <name>Ca(2+)</name>
        <dbReference type="ChEBI" id="CHEBI:29108"/>
        <label>1</label>
        <note>catalytic</note>
    </ligand>
</feature>
<evidence type="ECO:0000256" key="5">
    <source>
        <dbReference type="PIRSR" id="PIRSR602640-1"/>
    </source>
</evidence>
<dbReference type="EMBL" id="JEMT01017085">
    <property type="protein sequence ID" value="EXX68872.1"/>
    <property type="molecule type" value="Genomic_DNA"/>
</dbReference>
<dbReference type="AlphaFoldDB" id="A0A015JH85"/>
<dbReference type="Proteomes" id="UP000022910">
    <property type="component" value="Unassembled WGS sequence"/>
</dbReference>
<evidence type="ECO:0000313" key="9">
    <source>
        <dbReference type="EMBL" id="EXX68872.1"/>
    </source>
</evidence>
<keyword evidence="2" id="KW-0378">Hydrolase</keyword>
<feature type="transmembrane region" description="Helical" evidence="8">
    <location>
        <begin position="5"/>
        <end position="24"/>
    </location>
</feature>
<dbReference type="OMA" id="VTWKGEI"/>
<organism evidence="9 10">
    <name type="scientific">Rhizophagus irregularis (strain DAOM 197198w)</name>
    <name type="common">Glomus intraradices</name>
    <dbReference type="NCBI Taxonomy" id="1432141"/>
    <lineage>
        <taxon>Eukaryota</taxon>
        <taxon>Fungi</taxon>
        <taxon>Fungi incertae sedis</taxon>
        <taxon>Mucoromycota</taxon>
        <taxon>Glomeromycotina</taxon>
        <taxon>Glomeromycetes</taxon>
        <taxon>Glomerales</taxon>
        <taxon>Glomeraceae</taxon>
        <taxon>Rhizophagus</taxon>
    </lineage>
</organism>
<evidence type="ECO:0000256" key="7">
    <source>
        <dbReference type="PIRSR" id="PIRSR602640-4"/>
    </source>
</evidence>
<dbReference type="SUPFAM" id="SSF63829">
    <property type="entry name" value="Calcium-dependent phosphotriesterase"/>
    <property type="match status" value="1"/>
</dbReference>
<dbReference type="Pfam" id="PF01731">
    <property type="entry name" value="Arylesterase"/>
    <property type="match status" value="1"/>
</dbReference>
<keyword evidence="10" id="KW-1185">Reference proteome</keyword>
<proteinExistence type="inferred from homology"/>
<keyword evidence="6" id="KW-0479">Metal-binding</keyword>
<dbReference type="Gene3D" id="2.120.10.30">
    <property type="entry name" value="TolB, C-terminal domain"/>
    <property type="match status" value="1"/>
</dbReference>
<accession>A0A015JH85</accession>
<feature type="binding site" evidence="6">
    <location>
        <position position="281"/>
    </location>
    <ligand>
        <name>Ca(2+)</name>
        <dbReference type="ChEBI" id="CHEBI:29108"/>
        <label>1</label>
        <note>catalytic</note>
    </ligand>
</feature>
<keyword evidence="4 7" id="KW-0325">Glycoprotein</keyword>
<feature type="binding site" evidence="6">
    <location>
        <position position="180"/>
    </location>
    <ligand>
        <name>Ca(2+)</name>
        <dbReference type="ChEBI" id="CHEBI:29108"/>
        <label>1</label>
        <note>catalytic</note>
    </ligand>
</feature>
<reference evidence="9 10" key="1">
    <citation type="submission" date="2014-02" db="EMBL/GenBank/DDBJ databases">
        <title>Single nucleus genome sequencing reveals high similarity among nuclei of an endomycorrhizal fungus.</title>
        <authorList>
            <person name="Lin K."/>
            <person name="Geurts R."/>
            <person name="Zhang Z."/>
            <person name="Limpens E."/>
            <person name="Saunders D.G."/>
            <person name="Mu D."/>
            <person name="Pang E."/>
            <person name="Cao H."/>
            <person name="Cha H."/>
            <person name="Lin T."/>
            <person name="Zhou Q."/>
            <person name="Shang Y."/>
            <person name="Li Y."/>
            <person name="Ivanov S."/>
            <person name="Sharma T."/>
            <person name="Velzen R.V."/>
            <person name="Ruijter N.D."/>
            <person name="Aanen D.K."/>
            <person name="Win J."/>
            <person name="Kamoun S."/>
            <person name="Bisseling T."/>
            <person name="Huang S."/>
        </authorList>
    </citation>
    <scope>NUCLEOTIDE SEQUENCE [LARGE SCALE GENOMIC DNA]</scope>
    <source>
        <strain evidence="10">DAOM197198w</strain>
    </source>
</reference>
<evidence type="ECO:0000313" key="10">
    <source>
        <dbReference type="Proteomes" id="UP000022910"/>
    </source>
</evidence>
<dbReference type="PANTHER" id="PTHR11799">
    <property type="entry name" value="PARAOXONASE"/>
    <property type="match status" value="1"/>
</dbReference>
<keyword evidence="6" id="KW-0106">Calcium</keyword>
<keyword evidence="8" id="KW-0472">Membrane</keyword>
<evidence type="ECO:0000256" key="2">
    <source>
        <dbReference type="ARBA" id="ARBA00022801"/>
    </source>
</evidence>
<dbReference type="SMR" id="A0A015JH85"/>
<feature type="glycosylation site" description="N-linked (GlcNAc...) asparagine" evidence="7">
    <location>
        <position position="282"/>
    </location>
</feature>
<feature type="binding site" evidence="6">
    <location>
        <position position="56"/>
    </location>
    <ligand>
        <name>Ca(2+)</name>
        <dbReference type="ChEBI" id="CHEBI:29108"/>
        <label>1</label>
        <note>catalytic</note>
    </ligand>
</feature>
<gene>
    <name evidence="9" type="ORF">RirG_100960</name>
</gene>
<keyword evidence="8" id="KW-0812">Transmembrane</keyword>
<evidence type="ECO:0000256" key="3">
    <source>
        <dbReference type="ARBA" id="ARBA00023157"/>
    </source>
</evidence>
<comment type="similarity">
    <text evidence="1">Belongs to the paraoxonase family.</text>
</comment>
<evidence type="ECO:0000256" key="6">
    <source>
        <dbReference type="PIRSR" id="PIRSR602640-2"/>
    </source>
</evidence>
<feature type="active site" description="Proton acceptor" evidence="5">
    <location>
        <position position="124"/>
    </location>
</feature>
<feature type="binding site" evidence="6">
    <location>
        <position position="236"/>
    </location>
    <ligand>
        <name>Ca(2+)</name>
        <dbReference type="ChEBI" id="CHEBI:29108"/>
        <label>1</label>
        <note>catalytic</note>
    </ligand>
</feature>
<dbReference type="InterPro" id="IPR011042">
    <property type="entry name" value="6-blade_b-propeller_TolB-like"/>
</dbReference>
<dbReference type="GO" id="GO:0004064">
    <property type="term" value="F:arylesterase activity"/>
    <property type="evidence" value="ECO:0007669"/>
    <property type="project" value="InterPro"/>
</dbReference>
<dbReference type="InterPro" id="IPR002640">
    <property type="entry name" value="Arylesterase"/>
</dbReference>
<comment type="cofactor">
    <cofactor evidence="6">
        <name>Ca(2+)</name>
        <dbReference type="ChEBI" id="CHEBI:29108"/>
    </cofactor>
    <text evidence="6">Binds 2 calcium ions per subunit.</text>
</comment>
<dbReference type="PANTHER" id="PTHR11799:SF12">
    <property type="entry name" value="PARAOXONASE-RELATED"/>
    <property type="match status" value="1"/>
</dbReference>
<evidence type="ECO:0000256" key="4">
    <source>
        <dbReference type="ARBA" id="ARBA00023180"/>
    </source>
</evidence>
<dbReference type="GO" id="GO:0046872">
    <property type="term" value="F:metal ion binding"/>
    <property type="evidence" value="ECO:0007669"/>
    <property type="project" value="UniProtKB-KW"/>
</dbReference>
<dbReference type="PRINTS" id="PR01785">
    <property type="entry name" value="PARAOXONASE"/>
</dbReference>
<feature type="binding site" evidence="6">
    <location>
        <position position="126"/>
    </location>
    <ligand>
        <name>Ca(2+)</name>
        <dbReference type="ChEBI" id="CHEBI:29108"/>
        <label>1</label>
        <note>catalytic</note>
    </ligand>
</feature>
<protein>
    <recommendedName>
        <fullName evidence="11">Calcium-dependent phosphotriesterase</fullName>
    </recommendedName>
</protein>
<dbReference type="OrthoDB" id="5307922at2759"/>